<keyword evidence="1" id="KW-0812">Transmembrane</keyword>
<keyword evidence="1" id="KW-1133">Transmembrane helix</keyword>
<proteinExistence type="predicted"/>
<evidence type="ECO:0000256" key="1">
    <source>
        <dbReference type="SAM" id="Phobius"/>
    </source>
</evidence>
<dbReference type="InterPro" id="IPR036259">
    <property type="entry name" value="MFS_trans_sf"/>
</dbReference>
<dbReference type="Proteomes" id="UP000194218">
    <property type="component" value="Chromosome"/>
</dbReference>
<accession>A0A1W7CZ48</accession>
<organism evidence="2 3">
    <name type="scientific">Streptomyces marincola</name>
    <dbReference type="NCBI Taxonomy" id="2878388"/>
    <lineage>
        <taxon>Bacteria</taxon>
        <taxon>Bacillati</taxon>
        <taxon>Actinomycetota</taxon>
        <taxon>Actinomycetes</taxon>
        <taxon>Kitasatosporales</taxon>
        <taxon>Streptomycetaceae</taxon>
        <taxon>Streptomyces</taxon>
    </lineage>
</organism>
<dbReference type="RefSeq" id="WP_086159975.1">
    <property type="nucleotide sequence ID" value="NZ_CP021121.1"/>
</dbReference>
<dbReference type="KEGG" id="smao:CAG99_15845"/>
<name>A0A1W7CZ48_9ACTN</name>
<dbReference type="SUPFAM" id="SSF103473">
    <property type="entry name" value="MFS general substrate transporter"/>
    <property type="match status" value="1"/>
</dbReference>
<feature type="transmembrane region" description="Helical" evidence="1">
    <location>
        <begin position="52"/>
        <end position="72"/>
    </location>
</feature>
<feature type="transmembrane region" description="Helical" evidence="1">
    <location>
        <begin position="21"/>
        <end position="46"/>
    </location>
</feature>
<reference evidence="2 3" key="1">
    <citation type="submission" date="2017-05" db="EMBL/GenBank/DDBJ databases">
        <title>Complete genome sequence of Streptomyces sp. SCSIO 03032 revealed the diverse biosynthetic pathways for its bioactive secondary metabolites.</title>
        <authorList>
            <person name="Ma L."/>
            <person name="Zhu Y."/>
            <person name="Zhang W."/>
            <person name="Zhang G."/>
            <person name="Tian X."/>
            <person name="Zhang S."/>
            <person name="Zhang C."/>
        </authorList>
    </citation>
    <scope>NUCLEOTIDE SEQUENCE [LARGE SCALE GENOMIC DNA]</scope>
    <source>
        <strain evidence="2 3">SCSIO 03032</strain>
    </source>
</reference>
<evidence type="ECO:0000313" key="2">
    <source>
        <dbReference type="EMBL" id="ARQ70121.1"/>
    </source>
</evidence>
<dbReference type="Pfam" id="PF10745">
    <property type="entry name" value="DUF2530"/>
    <property type="match status" value="1"/>
</dbReference>
<dbReference type="InterPro" id="IPR019681">
    <property type="entry name" value="DUF2530"/>
</dbReference>
<dbReference type="AlphaFoldDB" id="A0A1W7CZ48"/>
<dbReference type="EMBL" id="CP021121">
    <property type="protein sequence ID" value="ARQ70121.1"/>
    <property type="molecule type" value="Genomic_DNA"/>
</dbReference>
<sequence length="92" mass="10274">MRWGDLTDGKREAPEPLEGNVVATVLTGTVVWAVLFVAQAPFWGWYADRGHAWWLWTCLAGTGLGLFGLWFVRRREAALARDRDTGDGGRPD</sequence>
<protein>
    <submittedName>
        <fullName evidence="2">DUF2530 domain-containing protein</fullName>
    </submittedName>
</protein>
<keyword evidence="3" id="KW-1185">Reference proteome</keyword>
<evidence type="ECO:0000313" key="3">
    <source>
        <dbReference type="Proteomes" id="UP000194218"/>
    </source>
</evidence>
<gene>
    <name evidence="2" type="ORF">CAG99_15845</name>
</gene>
<keyword evidence="1" id="KW-0472">Membrane</keyword>
<dbReference type="OrthoDB" id="5149277at2"/>